<gene>
    <name evidence="10" type="ORF">FD09_GL001299</name>
</gene>
<dbReference type="PANTHER" id="PTHR38438:SF1">
    <property type="entry name" value="RIBOFLAVIN TRANSPORTER RIBU"/>
    <property type="match status" value="1"/>
</dbReference>
<sequence>MQSNRLEKAIGIAVFGALAASIMFIEIPVGGFLKLDLSDVIVLLAMSIYGVGAGIGVAAMKVVVHFILAGASVGALIGDTAAFISSVAFVVPLYFLFIRHTGNWWERTLAAAIATASLTIIMALLNWAVLVPLYAAVMNFNLGTAMSTYILTVVVPFNLLKGVVLTVVFLPFYKIVPWMIRRRTMVH</sequence>
<evidence type="ECO:0000256" key="6">
    <source>
        <dbReference type="ARBA" id="ARBA00022989"/>
    </source>
</evidence>
<keyword evidence="5 9" id="KW-0812">Transmembrane</keyword>
<dbReference type="RefSeq" id="WP_057818072.1">
    <property type="nucleotide sequence ID" value="NZ_AZEC01000002.1"/>
</dbReference>
<dbReference type="Proteomes" id="UP000051330">
    <property type="component" value="Unassembled WGS sequence"/>
</dbReference>
<protein>
    <recommendedName>
        <fullName evidence="8">Riboflavin transporter</fullName>
    </recommendedName>
</protein>
<evidence type="ECO:0000256" key="7">
    <source>
        <dbReference type="ARBA" id="ARBA00023136"/>
    </source>
</evidence>
<evidence type="ECO:0000256" key="5">
    <source>
        <dbReference type="ARBA" id="ARBA00022692"/>
    </source>
</evidence>
<comment type="caution">
    <text evidence="10">The sequence shown here is derived from an EMBL/GenBank/DDBJ whole genome shotgun (WGS) entry which is preliminary data.</text>
</comment>
<feature type="transmembrane region" description="Helical" evidence="9">
    <location>
        <begin position="12"/>
        <end position="33"/>
    </location>
</feature>
<evidence type="ECO:0000256" key="3">
    <source>
        <dbReference type="ARBA" id="ARBA00022448"/>
    </source>
</evidence>
<reference evidence="10 11" key="1">
    <citation type="journal article" date="2015" name="Genome Announc.">
        <title>Expanding the biotechnology potential of lactobacilli through comparative genomics of 213 strains and associated genera.</title>
        <authorList>
            <person name="Sun Z."/>
            <person name="Harris H.M."/>
            <person name="McCann A."/>
            <person name="Guo C."/>
            <person name="Argimon S."/>
            <person name="Zhang W."/>
            <person name="Yang X."/>
            <person name="Jeffery I.B."/>
            <person name="Cooney J.C."/>
            <person name="Kagawa T.F."/>
            <person name="Liu W."/>
            <person name="Song Y."/>
            <person name="Salvetti E."/>
            <person name="Wrobel A."/>
            <person name="Rasinkangas P."/>
            <person name="Parkhill J."/>
            <person name="Rea M.C."/>
            <person name="O'Sullivan O."/>
            <person name="Ritari J."/>
            <person name="Douillard F.P."/>
            <person name="Paul Ross R."/>
            <person name="Yang R."/>
            <person name="Briner A.E."/>
            <person name="Felis G.E."/>
            <person name="de Vos W.M."/>
            <person name="Barrangou R."/>
            <person name="Klaenhammer T.R."/>
            <person name="Caufield P.W."/>
            <person name="Cui Y."/>
            <person name="Zhang H."/>
            <person name="O'Toole P.W."/>
        </authorList>
    </citation>
    <scope>NUCLEOTIDE SEQUENCE [LARGE SCALE GENOMIC DNA]</scope>
    <source>
        <strain evidence="10 11">DSM 12744</strain>
    </source>
</reference>
<evidence type="ECO:0000256" key="1">
    <source>
        <dbReference type="ARBA" id="ARBA00004651"/>
    </source>
</evidence>
<dbReference type="Pfam" id="PF12822">
    <property type="entry name" value="ECF_trnsprt"/>
    <property type="match status" value="1"/>
</dbReference>
<comment type="subcellular location">
    <subcellularLocation>
        <location evidence="1">Cell membrane</location>
        <topology evidence="1">Multi-pass membrane protein</topology>
    </subcellularLocation>
</comment>
<name>A0A0R1N9C7_9LACO</name>
<dbReference type="EMBL" id="AZEC01000002">
    <property type="protein sequence ID" value="KRL14138.1"/>
    <property type="molecule type" value="Genomic_DNA"/>
</dbReference>
<keyword evidence="4 8" id="KW-1003">Cell membrane</keyword>
<evidence type="ECO:0000256" key="8">
    <source>
        <dbReference type="PIRNR" id="PIRNR037778"/>
    </source>
</evidence>
<dbReference type="STRING" id="1423792.FD09_GL001299"/>
<dbReference type="OrthoDB" id="9809216at2"/>
<keyword evidence="3 8" id="KW-0813">Transport</keyword>
<keyword evidence="11" id="KW-1185">Reference proteome</keyword>
<feature type="transmembrane region" description="Helical" evidence="9">
    <location>
        <begin position="149"/>
        <end position="173"/>
    </location>
</feature>
<dbReference type="InterPro" id="IPR025720">
    <property type="entry name" value="RibU"/>
</dbReference>
<keyword evidence="6 9" id="KW-1133">Transmembrane helix</keyword>
<comment type="similarity">
    <text evidence="2 8">Belongs to the prokaryotic riboflavin transporter (P-RFT) (TC 2.A.87) family.</text>
</comment>
<feature type="transmembrane region" description="Helical" evidence="9">
    <location>
        <begin position="109"/>
        <end position="129"/>
    </location>
</feature>
<dbReference type="PATRIC" id="fig|1423792.3.peg.1318"/>
<dbReference type="Gene3D" id="1.10.1760.20">
    <property type="match status" value="1"/>
</dbReference>
<dbReference type="AlphaFoldDB" id="A0A0R1N9C7"/>
<dbReference type="GO" id="GO:0032217">
    <property type="term" value="F:riboflavin transmembrane transporter activity"/>
    <property type="evidence" value="ECO:0007669"/>
    <property type="project" value="UniProtKB-UniRule"/>
</dbReference>
<organism evidence="10 11">
    <name type="scientific">Schleiferilactobacillus perolens DSM 12744</name>
    <dbReference type="NCBI Taxonomy" id="1423792"/>
    <lineage>
        <taxon>Bacteria</taxon>
        <taxon>Bacillati</taxon>
        <taxon>Bacillota</taxon>
        <taxon>Bacilli</taxon>
        <taxon>Lactobacillales</taxon>
        <taxon>Lactobacillaceae</taxon>
        <taxon>Schleiferilactobacillus</taxon>
    </lineage>
</organism>
<evidence type="ECO:0000313" key="11">
    <source>
        <dbReference type="Proteomes" id="UP000051330"/>
    </source>
</evidence>
<comment type="function">
    <text evidence="8">Probably a riboflavin-binding protein that interacts with the energy-coupling factor (ECF) ABC-transporter complex.</text>
</comment>
<evidence type="ECO:0000313" key="10">
    <source>
        <dbReference type="EMBL" id="KRL14138.1"/>
    </source>
</evidence>
<accession>A0A0R1N9C7</accession>
<dbReference type="PIRSF" id="PIRSF037778">
    <property type="entry name" value="UCP037778_transp_RibU"/>
    <property type="match status" value="1"/>
</dbReference>
<keyword evidence="7 8" id="KW-0472">Membrane</keyword>
<evidence type="ECO:0000256" key="9">
    <source>
        <dbReference type="SAM" id="Phobius"/>
    </source>
</evidence>
<proteinExistence type="inferred from homology"/>
<evidence type="ECO:0000256" key="2">
    <source>
        <dbReference type="ARBA" id="ARBA00005540"/>
    </source>
</evidence>
<evidence type="ECO:0000256" key="4">
    <source>
        <dbReference type="ARBA" id="ARBA00022475"/>
    </source>
</evidence>
<dbReference type="InterPro" id="IPR024529">
    <property type="entry name" value="ECF_trnsprt_substrate-spec"/>
</dbReference>
<dbReference type="PANTHER" id="PTHR38438">
    <property type="entry name" value="RIBOFLAVIN TRANSPORTER RIBU"/>
    <property type="match status" value="1"/>
</dbReference>
<feature type="transmembrane region" description="Helical" evidence="9">
    <location>
        <begin position="40"/>
        <end position="60"/>
    </location>
</feature>
<dbReference type="GO" id="GO:0005886">
    <property type="term" value="C:plasma membrane"/>
    <property type="evidence" value="ECO:0007669"/>
    <property type="project" value="UniProtKB-SubCell"/>
</dbReference>
<feature type="transmembrane region" description="Helical" evidence="9">
    <location>
        <begin position="66"/>
        <end position="97"/>
    </location>
</feature>